<dbReference type="Proteomes" id="UP000001055">
    <property type="component" value="Unassembled WGS sequence"/>
</dbReference>
<organism evidence="2 3">
    <name type="scientific">Phaeosphaeria nodorum (strain SN15 / ATCC MYA-4574 / FGSC 10173)</name>
    <name type="common">Glume blotch fungus</name>
    <name type="synonym">Parastagonospora nodorum</name>
    <dbReference type="NCBI Taxonomy" id="321614"/>
    <lineage>
        <taxon>Eukaryota</taxon>
        <taxon>Fungi</taxon>
        <taxon>Dikarya</taxon>
        <taxon>Ascomycota</taxon>
        <taxon>Pezizomycotina</taxon>
        <taxon>Dothideomycetes</taxon>
        <taxon>Pleosporomycetidae</taxon>
        <taxon>Pleosporales</taxon>
        <taxon>Pleosporineae</taxon>
        <taxon>Phaeosphaeriaceae</taxon>
        <taxon>Parastagonospora</taxon>
    </lineage>
</organism>
<evidence type="ECO:0000313" key="3">
    <source>
        <dbReference type="Proteomes" id="UP000001055"/>
    </source>
</evidence>
<name>Q0UJ08_PHANO</name>
<evidence type="ECO:0000256" key="1">
    <source>
        <dbReference type="SAM" id="SignalP"/>
    </source>
</evidence>
<dbReference type="KEGG" id="pno:SNOG_08256"/>
<dbReference type="GeneID" id="5975474"/>
<dbReference type="InParanoid" id="Q0UJ08"/>
<feature type="signal peptide" evidence="1">
    <location>
        <begin position="1"/>
        <end position="21"/>
    </location>
</feature>
<accession>Q0UJ08</accession>
<dbReference type="RefSeq" id="XP_001798576.1">
    <property type="nucleotide sequence ID" value="XM_001798524.1"/>
</dbReference>
<feature type="chain" id="PRO_5004177934" evidence="1">
    <location>
        <begin position="22"/>
        <end position="47"/>
    </location>
</feature>
<protein>
    <submittedName>
        <fullName evidence="2">Uncharacterized protein</fullName>
    </submittedName>
</protein>
<dbReference type="EMBL" id="CH445336">
    <property type="protein sequence ID" value="EAT84532.1"/>
    <property type="molecule type" value="Genomic_DNA"/>
</dbReference>
<dbReference type="AlphaFoldDB" id="Q0UJ08"/>
<evidence type="ECO:0000313" key="2">
    <source>
        <dbReference type="EMBL" id="EAT84532.1"/>
    </source>
</evidence>
<sequence>MTKATVDVARLLCILGRLAQMQVTSICQNVVDPEVVPASCTKRARLV</sequence>
<gene>
    <name evidence="2" type="ORF">SNOG_08256</name>
</gene>
<keyword evidence="1" id="KW-0732">Signal</keyword>
<proteinExistence type="predicted"/>
<reference evidence="3" key="1">
    <citation type="journal article" date="2007" name="Plant Cell">
        <title>Dothideomycete-plant interactions illuminated by genome sequencing and EST analysis of the wheat pathogen Stagonospora nodorum.</title>
        <authorList>
            <person name="Hane J.K."/>
            <person name="Lowe R.G."/>
            <person name="Solomon P.S."/>
            <person name="Tan K.C."/>
            <person name="Schoch C.L."/>
            <person name="Spatafora J.W."/>
            <person name="Crous P.W."/>
            <person name="Kodira C."/>
            <person name="Birren B.W."/>
            <person name="Galagan J.E."/>
            <person name="Torriani S.F."/>
            <person name="McDonald B.A."/>
            <person name="Oliver R.P."/>
        </authorList>
    </citation>
    <scope>NUCLEOTIDE SEQUENCE [LARGE SCALE GENOMIC DNA]</scope>
    <source>
        <strain evidence="3">SN15 / ATCC MYA-4574 / FGSC 10173</strain>
    </source>
</reference>